<dbReference type="Proteomes" id="UP000184330">
    <property type="component" value="Unassembled WGS sequence"/>
</dbReference>
<evidence type="ECO:0000256" key="1">
    <source>
        <dbReference type="ARBA" id="ARBA00022723"/>
    </source>
</evidence>
<dbReference type="GO" id="GO:0003677">
    <property type="term" value="F:DNA binding"/>
    <property type="evidence" value="ECO:0007669"/>
    <property type="project" value="UniProtKB-KW"/>
</dbReference>
<dbReference type="PANTHER" id="PTHR36206">
    <property type="entry name" value="ASPERCRYPTIN BIOSYNTHESIS CLUSTER-SPECIFIC TRANSCRIPTION REGULATOR ATNN-RELATED"/>
    <property type="match status" value="1"/>
</dbReference>
<dbReference type="Pfam" id="PF11951">
    <property type="entry name" value="Fungal_trans_2"/>
    <property type="match status" value="1"/>
</dbReference>
<dbReference type="AlphaFoldDB" id="A0A1L7XH65"/>
<reference evidence="8 9" key="1">
    <citation type="submission" date="2016-03" db="EMBL/GenBank/DDBJ databases">
        <authorList>
            <person name="Ploux O."/>
        </authorList>
    </citation>
    <scope>NUCLEOTIDE SEQUENCE [LARGE SCALE GENOMIC DNA]</scope>
    <source>
        <strain evidence="8 9">UAMH 11012</strain>
    </source>
</reference>
<organism evidence="8 9">
    <name type="scientific">Phialocephala subalpina</name>
    <dbReference type="NCBI Taxonomy" id="576137"/>
    <lineage>
        <taxon>Eukaryota</taxon>
        <taxon>Fungi</taxon>
        <taxon>Dikarya</taxon>
        <taxon>Ascomycota</taxon>
        <taxon>Pezizomycotina</taxon>
        <taxon>Leotiomycetes</taxon>
        <taxon>Helotiales</taxon>
        <taxon>Mollisiaceae</taxon>
        <taxon>Phialocephala</taxon>
        <taxon>Phialocephala fortinii species complex</taxon>
    </lineage>
</organism>
<keyword evidence="4" id="KW-0238">DNA-binding</keyword>
<keyword evidence="9" id="KW-1185">Reference proteome</keyword>
<accession>A0A1L7XH65</accession>
<evidence type="ECO:0000313" key="9">
    <source>
        <dbReference type="Proteomes" id="UP000184330"/>
    </source>
</evidence>
<evidence type="ECO:0000256" key="3">
    <source>
        <dbReference type="ARBA" id="ARBA00023015"/>
    </source>
</evidence>
<dbReference type="InterPro" id="IPR021858">
    <property type="entry name" value="Fun_TF"/>
</dbReference>
<gene>
    <name evidence="8" type="ORF">PAC_14287</name>
</gene>
<feature type="region of interest" description="Disordered" evidence="7">
    <location>
        <begin position="1"/>
        <end position="28"/>
    </location>
</feature>
<dbReference type="InterPro" id="IPR052360">
    <property type="entry name" value="Transcr_Regulatory_Proteins"/>
</dbReference>
<evidence type="ECO:0000313" key="8">
    <source>
        <dbReference type="EMBL" id="CZR64389.1"/>
    </source>
</evidence>
<evidence type="ECO:0000256" key="7">
    <source>
        <dbReference type="SAM" id="MobiDB-lite"/>
    </source>
</evidence>
<keyword evidence="3" id="KW-0805">Transcription regulation</keyword>
<dbReference type="OrthoDB" id="3598904at2759"/>
<dbReference type="STRING" id="576137.A0A1L7XH65"/>
<dbReference type="EMBL" id="FJOG01000026">
    <property type="protein sequence ID" value="CZR64389.1"/>
    <property type="molecule type" value="Genomic_DNA"/>
</dbReference>
<keyword evidence="5" id="KW-0804">Transcription</keyword>
<evidence type="ECO:0000256" key="4">
    <source>
        <dbReference type="ARBA" id="ARBA00023125"/>
    </source>
</evidence>
<evidence type="ECO:0000256" key="6">
    <source>
        <dbReference type="ARBA" id="ARBA00023242"/>
    </source>
</evidence>
<dbReference type="PANTHER" id="PTHR36206:SF4">
    <property type="entry name" value="HYPOTHETICAL CONSERVED PROTEIN (EUROFUNG)-RELATED"/>
    <property type="match status" value="1"/>
</dbReference>
<evidence type="ECO:0000256" key="5">
    <source>
        <dbReference type="ARBA" id="ARBA00023163"/>
    </source>
</evidence>
<name>A0A1L7XH65_9HELO</name>
<feature type="compositionally biased region" description="Basic residues" evidence="7">
    <location>
        <begin position="16"/>
        <end position="28"/>
    </location>
</feature>
<proteinExistence type="predicted"/>
<dbReference type="GO" id="GO:0046872">
    <property type="term" value="F:metal ion binding"/>
    <property type="evidence" value="ECO:0007669"/>
    <property type="project" value="UniProtKB-KW"/>
</dbReference>
<keyword evidence="6" id="KW-0539">Nucleus</keyword>
<sequence>METNQDISNDPPLRKGGSRVRRYKPHSKRGCNTCKQVVRFPTAAMANGITTESGESSVGRSDLPVCVARERGGHVTGTSMDPMPDLTPQHPVQEPTMTTISPTQLFDNEQEYRSFVFFRDFSCSRLSYSFPSKFWEQILFQACHNEPAVRHAAVALGAQHERFMLGNKGLLDMQQPANISGTFPLEQYTKALRMLAPRLKDTSADVVLMASILFSYFESLRGHHASVASHIINSVKIIAELKATPNSKSNPSLSMSPISYMPLRDLSLLFVRLDVIDAEFRAMSTFQNGSSDLEGTYTAIEKKDFLLRFETLEQARRALHNIRIAAPRAAANSLESFNAFQPELYASSAEFSTGVKLRQYSKALDRFARINSKRLNKVEQAEIYNLKMQAMLVGMNLTTSIGTALQDDCGVLWFRWTFKCKEIVAHAESVVRSPETENQVQLTGIDKGIIWPLCFAAIRCHGSELERRAIELLRTKDRQEGVWNSFQAADAVETLFRSGEPGLGFLVEAEAVRPDTKT</sequence>
<keyword evidence="1" id="KW-0479">Metal-binding</keyword>
<protein>
    <submittedName>
        <fullName evidence="8">Uncharacterized protein</fullName>
    </submittedName>
</protein>
<evidence type="ECO:0000256" key="2">
    <source>
        <dbReference type="ARBA" id="ARBA00022833"/>
    </source>
</evidence>
<keyword evidence="2" id="KW-0862">Zinc</keyword>